<keyword evidence="13 21" id="KW-0472">Membrane</keyword>
<dbReference type="SMART" id="SM00387">
    <property type="entry name" value="HATPase_c"/>
    <property type="match status" value="1"/>
</dbReference>
<keyword evidence="26" id="KW-1185">Reference proteome</keyword>
<protein>
    <recommendedName>
        <fullName evidence="16">Sensory/regulatory protein RpfC</fullName>
        <ecNumber evidence="3">2.7.13.3</ecNumber>
    </recommendedName>
    <alternativeName>
        <fullName evidence="17">Virulence sensor protein BvgS</fullName>
    </alternativeName>
</protein>
<dbReference type="FunFam" id="1.10.287.130:FF:000002">
    <property type="entry name" value="Two-component osmosensing histidine kinase"/>
    <property type="match status" value="1"/>
</dbReference>
<evidence type="ECO:0000256" key="9">
    <source>
        <dbReference type="ARBA" id="ARBA00022777"/>
    </source>
</evidence>
<dbReference type="CDD" id="cd00156">
    <property type="entry name" value="REC"/>
    <property type="match status" value="1"/>
</dbReference>
<dbReference type="SUPFAM" id="SSF52172">
    <property type="entry name" value="CheY-like"/>
    <property type="match status" value="2"/>
</dbReference>
<evidence type="ECO:0000256" key="11">
    <source>
        <dbReference type="ARBA" id="ARBA00022989"/>
    </source>
</evidence>
<evidence type="ECO:0000256" key="4">
    <source>
        <dbReference type="ARBA" id="ARBA00022475"/>
    </source>
</evidence>
<feature type="domain" description="Response regulatory" evidence="23">
    <location>
        <begin position="643"/>
        <end position="763"/>
    </location>
</feature>
<dbReference type="STRING" id="1454004.AW11_00305"/>
<dbReference type="InterPro" id="IPR036890">
    <property type="entry name" value="HATPase_C_sf"/>
</dbReference>
<comment type="caution">
    <text evidence="25">The sequence shown here is derived from an EMBL/GenBank/DDBJ whole genome shotgun (WGS) entry which is preliminary data.</text>
</comment>
<evidence type="ECO:0000256" key="13">
    <source>
        <dbReference type="ARBA" id="ARBA00023136"/>
    </source>
</evidence>
<dbReference type="InterPro" id="IPR008207">
    <property type="entry name" value="Sig_transdc_His_kin_Hpt_dom"/>
</dbReference>
<comment type="subcellular location">
    <subcellularLocation>
        <location evidence="2">Cell membrane</location>
        <topology evidence="2">Multi-pass membrane protein</topology>
    </subcellularLocation>
</comment>
<dbReference type="PRINTS" id="PR00344">
    <property type="entry name" value="BCTRLSENSOR"/>
</dbReference>
<evidence type="ECO:0000256" key="3">
    <source>
        <dbReference type="ARBA" id="ARBA00012438"/>
    </source>
</evidence>
<evidence type="ECO:0000256" key="16">
    <source>
        <dbReference type="ARBA" id="ARBA00068150"/>
    </source>
</evidence>
<dbReference type="InterPro" id="IPR036097">
    <property type="entry name" value="HisK_dim/P_sf"/>
</dbReference>
<reference evidence="25" key="1">
    <citation type="submission" date="2014-02" db="EMBL/GenBank/DDBJ databases">
        <title>Expanding our view of genomic diversity in Candidatus Accumulibacter clades.</title>
        <authorList>
            <person name="Skennerton C.T."/>
            <person name="Barr J.J."/>
            <person name="Slater F.R."/>
            <person name="Bond P.L."/>
            <person name="Tyson G.W."/>
        </authorList>
    </citation>
    <scope>NUCLEOTIDE SEQUENCE [LARGE SCALE GENOMIC DNA]</scope>
</reference>
<dbReference type="InterPro" id="IPR005467">
    <property type="entry name" value="His_kinase_dom"/>
</dbReference>
<feature type="transmembrane region" description="Helical" evidence="21">
    <location>
        <begin position="170"/>
        <end position="188"/>
    </location>
</feature>
<evidence type="ECO:0000256" key="21">
    <source>
        <dbReference type="SAM" id="Phobius"/>
    </source>
</evidence>
<dbReference type="Gene3D" id="1.10.287.130">
    <property type="match status" value="1"/>
</dbReference>
<evidence type="ECO:0000259" key="24">
    <source>
        <dbReference type="PROSITE" id="PS50894"/>
    </source>
</evidence>
<dbReference type="InterPro" id="IPR001789">
    <property type="entry name" value="Sig_transdc_resp-reg_receiver"/>
</dbReference>
<evidence type="ECO:0000256" key="1">
    <source>
        <dbReference type="ARBA" id="ARBA00000085"/>
    </source>
</evidence>
<keyword evidence="10" id="KW-0067">ATP-binding</keyword>
<feature type="domain" description="Response regulatory" evidence="23">
    <location>
        <begin position="495"/>
        <end position="614"/>
    </location>
</feature>
<evidence type="ECO:0000256" key="7">
    <source>
        <dbReference type="ARBA" id="ARBA00022692"/>
    </source>
</evidence>
<dbReference type="SUPFAM" id="SSF47384">
    <property type="entry name" value="Homodimeric domain of signal transducing histidine kinase"/>
    <property type="match status" value="1"/>
</dbReference>
<evidence type="ECO:0000256" key="10">
    <source>
        <dbReference type="ARBA" id="ARBA00022840"/>
    </source>
</evidence>
<evidence type="ECO:0000256" key="5">
    <source>
        <dbReference type="ARBA" id="ARBA00022553"/>
    </source>
</evidence>
<dbReference type="Gene3D" id="1.20.120.160">
    <property type="entry name" value="HPT domain"/>
    <property type="match status" value="1"/>
</dbReference>
<feature type="transmembrane region" description="Helical" evidence="21">
    <location>
        <begin position="80"/>
        <end position="101"/>
    </location>
</feature>
<keyword evidence="4" id="KW-1003">Cell membrane</keyword>
<keyword evidence="7 21" id="KW-0812">Transmembrane</keyword>
<keyword evidence="9 25" id="KW-0418">Kinase</keyword>
<evidence type="ECO:0000259" key="23">
    <source>
        <dbReference type="PROSITE" id="PS50110"/>
    </source>
</evidence>
<dbReference type="eggNOG" id="COG2205">
    <property type="taxonomic scope" value="Bacteria"/>
</dbReference>
<dbReference type="Gene3D" id="3.40.50.2300">
    <property type="match status" value="2"/>
</dbReference>
<dbReference type="SMART" id="SM00448">
    <property type="entry name" value="REC"/>
    <property type="match status" value="2"/>
</dbReference>
<evidence type="ECO:0000256" key="14">
    <source>
        <dbReference type="ARBA" id="ARBA00058004"/>
    </source>
</evidence>
<evidence type="ECO:0000256" key="17">
    <source>
        <dbReference type="ARBA" id="ARBA00070152"/>
    </source>
</evidence>
<evidence type="ECO:0000256" key="8">
    <source>
        <dbReference type="ARBA" id="ARBA00022741"/>
    </source>
</evidence>
<evidence type="ECO:0000256" key="12">
    <source>
        <dbReference type="ARBA" id="ARBA00023012"/>
    </source>
</evidence>
<evidence type="ECO:0000256" key="19">
    <source>
        <dbReference type="PROSITE-ProRule" id="PRU00169"/>
    </source>
</evidence>
<dbReference type="SMART" id="SM00073">
    <property type="entry name" value="HPT"/>
    <property type="match status" value="1"/>
</dbReference>
<organism evidence="25 26">
    <name type="scientific">Accumulibacter regalis</name>
    <dbReference type="NCBI Taxonomy" id="522306"/>
    <lineage>
        <taxon>Bacteria</taxon>
        <taxon>Pseudomonadati</taxon>
        <taxon>Pseudomonadota</taxon>
        <taxon>Betaproteobacteria</taxon>
        <taxon>Candidatus Accumulibacter</taxon>
    </lineage>
</organism>
<dbReference type="SMART" id="SM00388">
    <property type="entry name" value="HisKA"/>
    <property type="match status" value="1"/>
</dbReference>
<comment type="function">
    <text evidence="14">Member of the two-component regulatory system BvgS/BvgA. Phosphorylates BvgA via a four-step phosphorelay in response to environmental signals.</text>
</comment>
<dbReference type="eggNOG" id="COG0642">
    <property type="taxonomic scope" value="Bacteria"/>
</dbReference>
<accession>A0A011RIG6</accession>
<dbReference type="EMBL" id="JEMY01000003">
    <property type="protein sequence ID" value="EXI90964.1"/>
    <property type="molecule type" value="Genomic_DNA"/>
</dbReference>
<evidence type="ECO:0000256" key="6">
    <source>
        <dbReference type="ARBA" id="ARBA00022679"/>
    </source>
</evidence>
<dbReference type="FunFam" id="3.30.565.10:FF:000010">
    <property type="entry name" value="Sensor histidine kinase RcsC"/>
    <property type="match status" value="1"/>
</dbReference>
<evidence type="ECO:0000259" key="22">
    <source>
        <dbReference type="PROSITE" id="PS50109"/>
    </source>
</evidence>
<dbReference type="AlphaFoldDB" id="A0A011RIG6"/>
<feature type="region of interest" description="Disordered" evidence="20">
    <location>
        <begin position="766"/>
        <end position="792"/>
    </location>
</feature>
<feature type="domain" description="HPt" evidence="24">
    <location>
        <begin position="812"/>
        <end position="909"/>
    </location>
</feature>
<evidence type="ECO:0000256" key="18">
    <source>
        <dbReference type="PROSITE-ProRule" id="PRU00110"/>
    </source>
</evidence>
<keyword evidence="12" id="KW-0902">Two-component regulatory system</keyword>
<dbReference type="InterPro" id="IPR003594">
    <property type="entry name" value="HATPase_dom"/>
</dbReference>
<feature type="compositionally biased region" description="Low complexity" evidence="20">
    <location>
        <begin position="766"/>
        <end position="775"/>
    </location>
</feature>
<dbReference type="Pfam" id="PF00072">
    <property type="entry name" value="Response_reg"/>
    <property type="match status" value="2"/>
</dbReference>
<gene>
    <name evidence="25" type="primary">barA_1</name>
    <name evidence="25" type="ORF">AW11_00305</name>
</gene>
<keyword evidence="8" id="KW-0547">Nucleotide-binding</keyword>
<dbReference type="InterPro" id="IPR003661">
    <property type="entry name" value="HisK_dim/P_dom"/>
</dbReference>
<name>A0A011RIG6_ACCRE</name>
<dbReference type="Pfam" id="PF00512">
    <property type="entry name" value="HisKA"/>
    <property type="match status" value="1"/>
</dbReference>
<dbReference type="PROSITE" id="PS50109">
    <property type="entry name" value="HIS_KIN"/>
    <property type="match status" value="1"/>
</dbReference>
<dbReference type="PANTHER" id="PTHR45339">
    <property type="entry name" value="HYBRID SIGNAL TRANSDUCTION HISTIDINE KINASE J"/>
    <property type="match status" value="1"/>
</dbReference>
<proteinExistence type="predicted"/>
<dbReference type="Gene3D" id="3.30.565.10">
    <property type="entry name" value="Histidine kinase-like ATPase, C-terminal domain"/>
    <property type="match status" value="1"/>
</dbReference>
<evidence type="ECO:0000313" key="26">
    <source>
        <dbReference type="Proteomes" id="UP000022141"/>
    </source>
</evidence>
<keyword evidence="5 19" id="KW-0597">Phosphoprotein</keyword>
<feature type="transmembrane region" description="Helical" evidence="21">
    <location>
        <begin position="113"/>
        <end position="136"/>
    </location>
</feature>
<dbReference type="GO" id="GO:0005524">
    <property type="term" value="F:ATP binding"/>
    <property type="evidence" value="ECO:0007669"/>
    <property type="project" value="UniProtKB-KW"/>
</dbReference>
<dbReference type="CDD" id="cd16922">
    <property type="entry name" value="HATPase_EvgS-ArcB-TorS-like"/>
    <property type="match status" value="1"/>
</dbReference>
<keyword evidence="6 25" id="KW-0808">Transferase</keyword>
<dbReference type="Pfam" id="PF01627">
    <property type="entry name" value="Hpt"/>
    <property type="match status" value="1"/>
</dbReference>
<comment type="catalytic activity">
    <reaction evidence="1">
        <text>ATP + protein L-histidine = ADP + protein N-phospho-L-histidine.</text>
        <dbReference type="EC" id="2.7.13.3"/>
    </reaction>
</comment>
<dbReference type="CDD" id="cd00082">
    <property type="entry name" value="HisKA"/>
    <property type="match status" value="1"/>
</dbReference>
<dbReference type="CDD" id="cd17546">
    <property type="entry name" value="REC_hyHK_CKI1_RcsC-like"/>
    <property type="match status" value="1"/>
</dbReference>
<feature type="domain" description="Histidine kinase" evidence="22">
    <location>
        <begin position="255"/>
        <end position="476"/>
    </location>
</feature>
<feature type="modified residue" description="4-aspartylphosphate" evidence="19">
    <location>
        <position position="692"/>
    </location>
</feature>
<feature type="transmembrane region" description="Helical" evidence="21">
    <location>
        <begin position="195"/>
        <end position="214"/>
    </location>
</feature>
<evidence type="ECO:0000256" key="20">
    <source>
        <dbReference type="SAM" id="MobiDB-lite"/>
    </source>
</evidence>
<dbReference type="InterPro" id="IPR004358">
    <property type="entry name" value="Sig_transdc_His_kin-like_C"/>
</dbReference>
<evidence type="ECO:0000313" key="25">
    <source>
        <dbReference type="EMBL" id="EXI90964.1"/>
    </source>
</evidence>
<dbReference type="PANTHER" id="PTHR45339:SF1">
    <property type="entry name" value="HYBRID SIGNAL TRANSDUCTION HISTIDINE KINASE J"/>
    <property type="match status" value="1"/>
</dbReference>
<dbReference type="InterPro" id="IPR036641">
    <property type="entry name" value="HPT_dom_sf"/>
</dbReference>
<dbReference type="InterPro" id="IPR011006">
    <property type="entry name" value="CheY-like_superfamily"/>
</dbReference>
<dbReference type="Pfam" id="PF02518">
    <property type="entry name" value="HATPase_c"/>
    <property type="match status" value="1"/>
</dbReference>
<comment type="subunit">
    <text evidence="15">At low DSF concentrations, interacts with RpfF.</text>
</comment>
<feature type="transmembrane region" description="Helical" evidence="21">
    <location>
        <begin position="55"/>
        <end position="75"/>
    </location>
</feature>
<dbReference type="PROSITE" id="PS50110">
    <property type="entry name" value="RESPONSE_REGULATORY"/>
    <property type="match status" value="2"/>
</dbReference>
<evidence type="ECO:0000256" key="15">
    <source>
        <dbReference type="ARBA" id="ARBA00064003"/>
    </source>
</evidence>
<feature type="modified residue" description="Phosphohistidine" evidence="18">
    <location>
        <position position="851"/>
    </location>
</feature>
<sequence length="915" mass="97962">MTRLPKAVNAQTAAAFDAAGRPRAASSVVEDRIPVKRDQRVQAQLLRVGYSRLRVSALLSIVVTLAFGGLLVPYFPAASLLLITLLIVGVNVCRLALWYGHRYANPPDEATPVWTRGFFMGAVAAAATWSFSIVFLHQGANGLQTAFLVVWVIAVTAVASNSLASHLPSVIAFIFTALAPIGTLLFVAGEQLESLVGLAVWGAIVALGLTAYTAHVTTRKIIVGEIERADALAEAAAGRSAAEAGSRAKSEFLATMSHEIRTPMNGVLGMTELLRQTKLNAQQQRFADAVYQSGEHLLAIINDILDFSKIEAGKLELESIDFNLRHLIEDIGCLFARPADAKGLELVCSVPHELPVAVSGDPGRLRQILTNLVSNAVKFSSRGDVVISVKVVNESPQQARFRIEVQDSGVGISEEAQARLFNAFVQADSSTTRQFGGSGLGLAIAKHLVELMSGQIRLLSEAGHGTLFWFEIPLRKQQFAAQAVSNGSDHLAGRSVLVVDDNAISREILAQQLAGWSMRYTAVADGQQALRKLAQTAGQPFDLLIVDQHMPGMDGFELARAIRSDARWASLPVLMLSSVSVATDHPDRYRARIDHTLSKPVRQSDLHAALATALARQAQRPAAARLLSPPPAARIAPLQLSGRVLVAEDNPVNQAVAGAMLESLGVAYSLADNGQIALDRLINEAFDLVLMDCQMPEMDGFEATAQIRVRQREGLLRDHLPIVALTANAVEGDRERCLAAGMDDYLSKPFTRAHLAAALRRWLPGKTATAAAKPSQPSPPSPPASSSTATDTPCRINRRALEAIRSLPGPHGATLLGKVIDAYLADTPPRLAQMQAAAAAGDAEALRKAAHALKSSSANLGAEYLTTLCRQLEAVTRQETLVSAKPLLQEVEFEVPRVLASLATIIGKRTDHDPA</sequence>
<dbReference type="PATRIC" id="fig|1454004.3.peg.314"/>
<feature type="modified residue" description="4-aspartylphosphate" evidence="19">
    <location>
        <position position="547"/>
    </location>
</feature>
<dbReference type="GO" id="GO:0000155">
    <property type="term" value="F:phosphorelay sensor kinase activity"/>
    <property type="evidence" value="ECO:0007669"/>
    <property type="project" value="InterPro"/>
</dbReference>
<dbReference type="GO" id="GO:0005886">
    <property type="term" value="C:plasma membrane"/>
    <property type="evidence" value="ECO:0007669"/>
    <property type="project" value="UniProtKB-SubCell"/>
</dbReference>
<dbReference type="PROSITE" id="PS50894">
    <property type="entry name" value="HPT"/>
    <property type="match status" value="1"/>
</dbReference>
<dbReference type="Proteomes" id="UP000022141">
    <property type="component" value="Unassembled WGS sequence"/>
</dbReference>
<dbReference type="SUPFAM" id="SSF47226">
    <property type="entry name" value="Histidine-containing phosphotransfer domain, HPT domain"/>
    <property type="match status" value="1"/>
</dbReference>
<keyword evidence="11 21" id="KW-1133">Transmembrane helix</keyword>
<dbReference type="EC" id="2.7.13.3" evidence="3"/>
<dbReference type="SUPFAM" id="SSF55874">
    <property type="entry name" value="ATPase domain of HSP90 chaperone/DNA topoisomerase II/histidine kinase"/>
    <property type="match status" value="1"/>
</dbReference>
<evidence type="ECO:0000256" key="2">
    <source>
        <dbReference type="ARBA" id="ARBA00004651"/>
    </source>
</evidence>
<feature type="transmembrane region" description="Helical" evidence="21">
    <location>
        <begin position="143"/>
        <end position="164"/>
    </location>
</feature>